<dbReference type="InterPro" id="IPR036388">
    <property type="entry name" value="WH-like_DNA-bd_sf"/>
</dbReference>
<comment type="similarity">
    <text evidence="1">Belongs to the LysR transcriptional regulatory family.</text>
</comment>
<evidence type="ECO:0000256" key="4">
    <source>
        <dbReference type="ARBA" id="ARBA00023159"/>
    </source>
</evidence>
<keyword evidence="3" id="KW-0238">DNA-binding</keyword>
<evidence type="ECO:0000313" key="8">
    <source>
        <dbReference type="Proteomes" id="UP000258927"/>
    </source>
</evidence>
<dbReference type="PRINTS" id="PR00039">
    <property type="entry name" value="HTHLYSR"/>
</dbReference>
<dbReference type="GO" id="GO:0003677">
    <property type="term" value="F:DNA binding"/>
    <property type="evidence" value="ECO:0007669"/>
    <property type="project" value="UniProtKB-KW"/>
</dbReference>
<dbReference type="SUPFAM" id="SSF46785">
    <property type="entry name" value="Winged helix' DNA-binding domain"/>
    <property type="match status" value="1"/>
</dbReference>
<dbReference type="InterPro" id="IPR000847">
    <property type="entry name" value="LysR_HTH_N"/>
</dbReference>
<dbReference type="EMBL" id="CP021330">
    <property type="protein sequence ID" value="AVX03939.1"/>
    <property type="molecule type" value="Genomic_DNA"/>
</dbReference>
<dbReference type="CDD" id="cd08411">
    <property type="entry name" value="PBP2_OxyR"/>
    <property type="match status" value="1"/>
</dbReference>
<gene>
    <name evidence="7" type="ORF">MXMO3_01409</name>
</gene>
<keyword evidence="4" id="KW-0010">Activator</keyword>
<dbReference type="Pfam" id="PF03466">
    <property type="entry name" value="LysR_substrate"/>
    <property type="match status" value="1"/>
</dbReference>
<dbReference type="FunFam" id="1.10.10.10:FF:000001">
    <property type="entry name" value="LysR family transcriptional regulator"/>
    <property type="match status" value="1"/>
</dbReference>
<evidence type="ECO:0000256" key="3">
    <source>
        <dbReference type="ARBA" id="ARBA00023125"/>
    </source>
</evidence>
<evidence type="ECO:0000256" key="5">
    <source>
        <dbReference type="ARBA" id="ARBA00023163"/>
    </source>
</evidence>
<organism evidence="7 8">
    <name type="scientific">Maritalea myrionectae</name>
    <dbReference type="NCBI Taxonomy" id="454601"/>
    <lineage>
        <taxon>Bacteria</taxon>
        <taxon>Pseudomonadati</taxon>
        <taxon>Pseudomonadota</taxon>
        <taxon>Alphaproteobacteria</taxon>
        <taxon>Hyphomicrobiales</taxon>
        <taxon>Devosiaceae</taxon>
        <taxon>Maritalea</taxon>
    </lineage>
</organism>
<protein>
    <submittedName>
        <fullName evidence="7">Putative cat1 operon transcriptional activator</fullName>
    </submittedName>
</protein>
<dbReference type="GO" id="GO:0032993">
    <property type="term" value="C:protein-DNA complex"/>
    <property type="evidence" value="ECO:0007669"/>
    <property type="project" value="TreeGrafter"/>
</dbReference>
<dbReference type="PANTHER" id="PTHR30346">
    <property type="entry name" value="TRANSCRIPTIONAL DUAL REGULATOR HCAR-RELATED"/>
    <property type="match status" value="1"/>
</dbReference>
<dbReference type="Gene3D" id="3.40.190.10">
    <property type="entry name" value="Periplasmic binding protein-like II"/>
    <property type="match status" value="2"/>
</dbReference>
<dbReference type="InterPro" id="IPR036390">
    <property type="entry name" value="WH_DNA-bd_sf"/>
</dbReference>
<feature type="domain" description="HTH lysR-type" evidence="6">
    <location>
        <begin position="1"/>
        <end position="58"/>
    </location>
</feature>
<dbReference type="PROSITE" id="PS50931">
    <property type="entry name" value="HTH_LYSR"/>
    <property type="match status" value="1"/>
</dbReference>
<evidence type="ECO:0000256" key="1">
    <source>
        <dbReference type="ARBA" id="ARBA00009437"/>
    </source>
</evidence>
<keyword evidence="8" id="KW-1185">Reference proteome</keyword>
<evidence type="ECO:0000259" key="6">
    <source>
        <dbReference type="PROSITE" id="PS50931"/>
    </source>
</evidence>
<dbReference type="AlphaFoldDB" id="A0A2R4MDI8"/>
<sequence>MTLKQMRYALAVQKHGHFGTAAEKCHVTQPALSQQIQVLENHCGKKLFERLGKNVIPTRFGEVFLQEAARIIDQVDSLEEAAHEARFGLSAPLRGALIPTIAPYFLPHFLTTLAENFPTQLFNLGEMQTEPLLDQLANGELDFGIIGTKPPLERFEAQALFDDPFVLAAARQKQLKSPIDLNAMQKEELLLLSEGHCFRDQAIEACSLSTERDDKNHPFAATSLATIVELVAKGFGVTLLPALCLNREIRSENIALHELQSPGAHRTISMVWRRTSTQKQQLRQIATLGSALASACLTMPAKRVDYKAVAATPAP</sequence>
<keyword evidence="2" id="KW-0805">Transcription regulation</keyword>
<dbReference type="Proteomes" id="UP000258927">
    <property type="component" value="Chromosome"/>
</dbReference>
<evidence type="ECO:0000313" key="7">
    <source>
        <dbReference type="EMBL" id="AVX03939.1"/>
    </source>
</evidence>
<evidence type="ECO:0000256" key="2">
    <source>
        <dbReference type="ARBA" id="ARBA00023015"/>
    </source>
</evidence>
<dbReference type="GO" id="GO:0003700">
    <property type="term" value="F:DNA-binding transcription factor activity"/>
    <property type="evidence" value="ECO:0007669"/>
    <property type="project" value="InterPro"/>
</dbReference>
<dbReference type="PANTHER" id="PTHR30346:SF26">
    <property type="entry name" value="HYDROGEN PEROXIDE-INDUCIBLE GENES ACTIVATOR"/>
    <property type="match status" value="1"/>
</dbReference>
<dbReference type="InterPro" id="IPR005119">
    <property type="entry name" value="LysR_subst-bd"/>
</dbReference>
<dbReference type="Gene3D" id="1.10.10.10">
    <property type="entry name" value="Winged helix-like DNA-binding domain superfamily/Winged helix DNA-binding domain"/>
    <property type="match status" value="1"/>
</dbReference>
<dbReference type="STRING" id="1122213.GCA_000423365_01385"/>
<dbReference type="KEGG" id="mmyr:MXMO3_01409"/>
<dbReference type="SUPFAM" id="SSF53850">
    <property type="entry name" value="Periplasmic binding protein-like II"/>
    <property type="match status" value="1"/>
</dbReference>
<reference evidence="7 8" key="1">
    <citation type="submission" date="2017-05" db="EMBL/GenBank/DDBJ databases">
        <title>Genome Analysis of Maritalea myrionectae HL2708#5.</title>
        <authorList>
            <consortium name="Cotde Inc.-PKNU"/>
            <person name="Jang D."/>
            <person name="Oh H.-M."/>
        </authorList>
    </citation>
    <scope>NUCLEOTIDE SEQUENCE [LARGE SCALE GENOMIC DNA]</scope>
    <source>
        <strain evidence="7 8">HL2708#5</strain>
    </source>
</reference>
<name>A0A2R4MDI8_9HYPH</name>
<accession>A0A2R4MDI8</accession>
<keyword evidence="5" id="KW-0804">Transcription</keyword>
<proteinExistence type="inferred from homology"/>
<dbReference type="Pfam" id="PF00126">
    <property type="entry name" value="HTH_1"/>
    <property type="match status" value="1"/>
</dbReference>